<accession>A0ABV4HPI9</accession>
<dbReference type="Pfam" id="PF13692">
    <property type="entry name" value="Glyco_trans_1_4"/>
    <property type="match status" value="1"/>
</dbReference>
<dbReference type="RefSeq" id="WP_370562062.1">
    <property type="nucleotide sequence ID" value="NZ_JBFWIB010000001.1"/>
</dbReference>
<dbReference type="PANTHER" id="PTHR12526">
    <property type="entry name" value="GLYCOSYLTRANSFERASE"/>
    <property type="match status" value="1"/>
</dbReference>
<dbReference type="Gene3D" id="3.40.50.2000">
    <property type="entry name" value="Glycogen Phosphorylase B"/>
    <property type="match status" value="1"/>
</dbReference>
<organism evidence="1 2">
    <name type="scientific">Luteimonas salinilitoris</name>
    <dbReference type="NCBI Taxonomy" id="3237697"/>
    <lineage>
        <taxon>Bacteria</taxon>
        <taxon>Pseudomonadati</taxon>
        <taxon>Pseudomonadota</taxon>
        <taxon>Gammaproteobacteria</taxon>
        <taxon>Lysobacterales</taxon>
        <taxon>Lysobacteraceae</taxon>
        <taxon>Luteimonas</taxon>
    </lineage>
</organism>
<keyword evidence="2" id="KW-1185">Reference proteome</keyword>
<proteinExistence type="predicted"/>
<name>A0ABV4HPI9_9GAMM</name>
<evidence type="ECO:0000313" key="1">
    <source>
        <dbReference type="EMBL" id="MEZ0473315.1"/>
    </source>
</evidence>
<dbReference type="EMBL" id="JBFWIC010000002">
    <property type="protein sequence ID" value="MEZ0473315.1"/>
    <property type="molecule type" value="Genomic_DNA"/>
</dbReference>
<gene>
    <name evidence="1" type="ORF">AB6713_01595</name>
</gene>
<sequence>MFPTLMYHWRRLRARLHRLRLALHARGWRGMLARLKAPRPEPSPVPRPQVSEASGGGRRILLIDVATPRPDRDSGSLRAFNLMRLLRADGYRVDFLPDDRAEAGEYTEALRGLGVTVHAGAEAYPRWFARHLRDYDVLVVSRYHLAEFLIPLARQIAPALHVVLDTVDLHHLREAREADLHDDRRLRRLAAVTRKRELQAAAAADATWVVSPVEAELLRGALPTARVEVVPNLHEAENAPAPFPQRSGLLFVGGARHPPNVDAVRWLLAEIFPRVRDRMPGCMLHIVGEGMSGAATGNAPLADGVQLHGHVPDLGPLLARCRVGLAPLRFGAGVKGKINLCMAAGMPVVATSSAAEGMHLRDGDDLLVADAAEAFADAVVRLHGDAALWSRLSRAGSDNVRRHFSFEAARATIAASLPPASG</sequence>
<comment type="caution">
    <text evidence="1">The sequence shown here is derived from an EMBL/GenBank/DDBJ whole genome shotgun (WGS) entry which is preliminary data.</text>
</comment>
<dbReference type="SUPFAM" id="SSF53756">
    <property type="entry name" value="UDP-Glycosyltransferase/glycogen phosphorylase"/>
    <property type="match status" value="1"/>
</dbReference>
<reference evidence="1 2" key="1">
    <citation type="submission" date="2024-07" db="EMBL/GenBank/DDBJ databases">
        <title>Luteimonas salilacus sp. nov., isolated from the shore soil of Salt Lake in Tibet of China.</title>
        <authorList>
            <person name="Zhang X."/>
            <person name="Li A."/>
        </authorList>
    </citation>
    <scope>NUCLEOTIDE SEQUENCE [LARGE SCALE GENOMIC DNA]</scope>
    <source>
        <strain evidence="1 2">B3-2-R+30</strain>
    </source>
</reference>
<protein>
    <submittedName>
        <fullName evidence="1">Glycosyltransferase</fullName>
    </submittedName>
</protein>
<dbReference type="Proteomes" id="UP001566331">
    <property type="component" value="Unassembled WGS sequence"/>
</dbReference>
<dbReference type="PANTHER" id="PTHR12526:SF600">
    <property type="entry name" value="GLYCOSYL TRANSFERASE GROUP 1"/>
    <property type="match status" value="1"/>
</dbReference>
<dbReference type="CDD" id="cd03801">
    <property type="entry name" value="GT4_PimA-like"/>
    <property type="match status" value="1"/>
</dbReference>
<evidence type="ECO:0000313" key="2">
    <source>
        <dbReference type="Proteomes" id="UP001566331"/>
    </source>
</evidence>